<protein>
    <submittedName>
        <fullName evidence="1">Uncharacterized protein</fullName>
    </submittedName>
</protein>
<name>A0A381NAF1_9ZZZZ</name>
<accession>A0A381NAF1</accession>
<organism evidence="1">
    <name type="scientific">marine metagenome</name>
    <dbReference type="NCBI Taxonomy" id="408172"/>
    <lineage>
        <taxon>unclassified sequences</taxon>
        <taxon>metagenomes</taxon>
        <taxon>ecological metagenomes</taxon>
    </lineage>
</organism>
<dbReference type="AlphaFoldDB" id="A0A381NAF1"/>
<sequence>VAVNGISTPSDGFLLTYLTGEKGDPESEMQYVLRHTIDLK</sequence>
<proteinExistence type="predicted"/>
<evidence type="ECO:0000313" key="1">
    <source>
        <dbReference type="EMBL" id="SUZ51477.1"/>
    </source>
</evidence>
<gene>
    <name evidence="1" type="ORF">METZ01_LOCUS4331</name>
</gene>
<feature type="non-terminal residue" evidence="1">
    <location>
        <position position="1"/>
    </location>
</feature>
<reference evidence="1" key="1">
    <citation type="submission" date="2018-05" db="EMBL/GenBank/DDBJ databases">
        <authorList>
            <person name="Lanie J.A."/>
            <person name="Ng W.-L."/>
            <person name="Kazmierczak K.M."/>
            <person name="Andrzejewski T.M."/>
            <person name="Davidsen T.M."/>
            <person name="Wayne K.J."/>
            <person name="Tettelin H."/>
            <person name="Glass J.I."/>
            <person name="Rusch D."/>
            <person name="Podicherti R."/>
            <person name="Tsui H.-C.T."/>
            <person name="Winkler M.E."/>
        </authorList>
    </citation>
    <scope>NUCLEOTIDE SEQUENCE</scope>
</reference>
<dbReference type="EMBL" id="UINC01000222">
    <property type="protein sequence ID" value="SUZ51477.1"/>
    <property type="molecule type" value="Genomic_DNA"/>
</dbReference>